<dbReference type="SUPFAM" id="SSF53756">
    <property type="entry name" value="UDP-Glycosyltransferase/glycogen phosphorylase"/>
    <property type="match status" value="1"/>
</dbReference>
<dbReference type="EMBL" id="WMLB01000003">
    <property type="protein sequence ID" value="MTH66916.1"/>
    <property type="molecule type" value="Genomic_DNA"/>
</dbReference>
<dbReference type="OrthoDB" id="9801609at2"/>
<evidence type="ECO:0000256" key="1">
    <source>
        <dbReference type="ARBA" id="ARBA00022676"/>
    </source>
</evidence>
<dbReference type="PANTHER" id="PTHR46401">
    <property type="entry name" value="GLYCOSYLTRANSFERASE WBBK-RELATED"/>
    <property type="match status" value="1"/>
</dbReference>
<dbReference type="AlphaFoldDB" id="A0A6I3M6G2"/>
<dbReference type="InterPro" id="IPR028098">
    <property type="entry name" value="Glyco_trans_4-like_N"/>
</dbReference>
<dbReference type="GO" id="GO:0009103">
    <property type="term" value="P:lipopolysaccharide biosynthetic process"/>
    <property type="evidence" value="ECO:0007669"/>
    <property type="project" value="TreeGrafter"/>
</dbReference>
<dbReference type="Pfam" id="PF13692">
    <property type="entry name" value="Glyco_trans_1_4"/>
    <property type="match status" value="1"/>
</dbReference>
<protein>
    <submittedName>
        <fullName evidence="4">Glycosyltransferase</fullName>
    </submittedName>
</protein>
<name>A0A6I3M6G2_9MICO</name>
<dbReference type="GO" id="GO:0016757">
    <property type="term" value="F:glycosyltransferase activity"/>
    <property type="evidence" value="ECO:0007669"/>
    <property type="project" value="UniProtKB-KW"/>
</dbReference>
<dbReference type="Pfam" id="PF13439">
    <property type="entry name" value="Glyco_transf_4"/>
    <property type="match status" value="1"/>
</dbReference>
<dbReference type="CDD" id="cd03809">
    <property type="entry name" value="GT4_MtfB-like"/>
    <property type="match status" value="1"/>
</dbReference>
<evidence type="ECO:0000256" key="2">
    <source>
        <dbReference type="ARBA" id="ARBA00022679"/>
    </source>
</evidence>
<keyword evidence="5" id="KW-1185">Reference proteome</keyword>
<dbReference type="Gene3D" id="3.40.50.2000">
    <property type="entry name" value="Glycogen Phosphorylase B"/>
    <property type="match status" value="2"/>
</dbReference>
<evidence type="ECO:0000313" key="4">
    <source>
        <dbReference type="EMBL" id="MTH66916.1"/>
    </source>
</evidence>
<dbReference type="Proteomes" id="UP000433071">
    <property type="component" value="Unassembled WGS sequence"/>
</dbReference>
<reference evidence="4 5" key="1">
    <citation type="submission" date="2019-11" db="EMBL/GenBank/DDBJ databases">
        <title>Agromyces kandeliae sp. nov., isolated from mangrove soil.</title>
        <authorList>
            <person name="Wang R."/>
        </authorList>
    </citation>
    <scope>NUCLEOTIDE SEQUENCE [LARGE SCALE GENOMIC DNA]</scope>
    <source>
        <strain evidence="4 5">JCM 11433</strain>
    </source>
</reference>
<keyword evidence="1" id="KW-0328">Glycosyltransferase</keyword>
<evidence type="ECO:0000313" key="5">
    <source>
        <dbReference type="Proteomes" id="UP000433071"/>
    </source>
</evidence>
<keyword evidence="2 4" id="KW-0808">Transferase</keyword>
<proteinExistence type="predicted"/>
<comment type="caution">
    <text evidence="4">The sequence shown here is derived from an EMBL/GenBank/DDBJ whole genome shotgun (WGS) entry which is preliminary data.</text>
</comment>
<sequence length="333" mass="35146">MGASVYEARIAERAAGVLGDGWAVRRAVFRSMNSSLPGNRRLPFGAVTRASSGVRRQLGRLLYPGDTLTHRMNLELPPAPDGDVITLHDVVAWRFPDESPPVAAAAEEARRADAVICVSEFSANEAVEFLGIRDPRVVHNGIDEAFFDAAPLSEAQRAELRLPERYVLHAGGASSRKNLPALAEAWPIVHRERPDLVLVLSGPPHPRRTALFEGMPGTRLLGRVADGIVPGLVAGAAAVVVPSLYEGFGLPVLEAMAANVPVVAARTSSLPEVAGDAALLVEPTGRGVADGLLSVTRDDPAIAALVAAGRSRAAGFTWDASARGHAEVWRSLA</sequence>
<gene>
    <name evidence="4" type="ORF">GJ743_00850</name>
</gene>
<feature type="domain" description="Glycosyltransferase subfamily 4-like N-terminal" evidence="3">
    <location>
        <begin position="84"/>
        <end position="144"/>
    </location>
</feature>
<organism evidence="4 5">
    <name type="scientific">Agromyces bracchium</name>
    <dbReference type="NCBI Taxonomy" id="88376"/>
    <lineage>
        <taxon>Bacteria</taxon>
        <taxon>Bacillati</taxon>
        <taxon>Actinomycetota</taxon>
        <taxon>Actinomycetes</taxon>
        <taxon>Micrococcales</taxon>
        <taxon>Microbacteriaceae</taxon>
        <taxon>Agromyces</taxon>
    </lineage>
</organism>
<accession>A0A6I3M6G2</accession>
<evidence type="ECO:0000259" key="3">
    <source>
        <dbReference type="Pfam" id="PF13439"/>
    </source>
</evidence>
<dbReference type="PANTHER" id="PTHR46401:SF2">
    <property type="entry name" value="GLYCOSYLTRANSFERASE WBBK-RELATED"/>
    <property type="match status" value="1"/>
</dbReference>